<dbReference type="InterPro" id="IPR027291">
    <property type="entry name" value="Glyco_hydro_38_N_sf"/>
</dbReference>
<sequence length="130" mass="15341">VGFEALFFARADYQDIAKRREDRTMEMIWRASKSLGSSAQIFTGILAHDYDPPPGFIYDIETTEATIQDDPFLYDYNVEQQIDSFVQLAKEQAKQFRTNHIMWTMGEDFCYENANTWFKQMDKLIHYANK</sequence>
<dbReference type="Gene3D" id="3.20.110.10">
    <property type="entry name" value="Glycoside hydrolase 38, N terminal domain"/>
    <property type="match status" value="1"/>
</dbReference>
<gene>
    <name evidence="2" type="ORF">KI387_032581</name>
</gene>
<dbReference type="InterPro" id="IPR050843">
    <property type="entry name" value="Glycosyl_Hydrlase_38"/>
</dbReference>
<protein>
    <recommendedName>
        <fullName evidence="1">Glycoside hydrolase family 38 N-terminal domain-containing protein</fullName>
    </recommendedName>
</protein>
<dbReference type="GO" id="GO:0004559">
    <property type="term" value="F:alpha-mannosidase activity"/>
    <property type="evidence" value="ECO:0007669"/>
    <property type="project" value="InterPro"/>
</dbReference>
<keyword evidence="3" id="KW-1185">Reference proteome</keyword>
<dbReference type="InterPro" id="IPR000602">
    <property type="entry name" value="Glyco_hydro_38_N"/>
</dbReference>
<dbReference type="PANTHER" id="PTHR11607:SF3">
    <property type="entry name" value="LYSOSOMAL ALPHA-MANNOSIDASE"/>
    <property type="match status" value="1"/>
</dbReference>
<name>A0AA38BZX1_TAXCH</name>
<feature type="domain" description="Glycoside hydrolase family 38 N-terminal" evidence="1">
    <location>
        <begin position="1"/>
        <end position="129"/>
    </location>
</feature>
<feature type="non-terminal residue" evidence="2">
    <location>
        <position position="1"/>
    </location>
</feature>
<dbReference type="SUPFAM" id="SSF88713">
    <property type="entry name" value="Glycoside hydrolase/deacetylase"/>
    <property type="match status" value="1"/>
</dbReference>
<reference evidence="2 3" key="1">
    <citation type="journal article" date="2021" name="Nat. Plants">
        <title>The Taxus genome provides insights into paclitaxel biosynthesis.</title>
        <authorList>
            <person name="Xiong X."/>
            <person name="Gou J."/>
            <person name="Liao Q."/>
            <person name="Li Y."/>
            <person name="Zhou Q."/>
            <person name="Bi G."/>
            <person name="Li C."/>
            <person name="Du R."/>
            <person name="Wang X."/>
            <person name="Sun T."/>
            <person name="Guo L."/>
            <person name="Liang H."/>
            <person name="Lu P."/>
            <person name="Wu Y."/>
            <person name="Zhang Z."/>
            <person name="Ro D.K."/>
            <person name="Shang Y."/>
            <person name="Huang S."/>
            <person name="Yan J."/>
        </authorList>
    </citation>
    <scope>NUCLEOTIDE SEQUENCE [LARGE SCALE GENOMIC DNA]</scope>
    <source>
        <strain evidence="2">Ta-2019</strain>
    </source>
</reference>
<dbReference type="AlphaFoldDB" id="A0AA38BZX1"/>
<evidence type="ECO:0000259" key="1">
    <source>
        <dbReference type="Pfam" id="PF01074"/>
    </source>
</evidence>
<feature type="non-terminal residue" evidence="2">
    <location>
        <position position="130"/>
    </location>
</feature>
<dbReference type="Proteomes" id="UP000824469">
    <property type="component" value="Unassembled WGS sequence"/>
</dbReference>
<dbReference type="GO" id="GO:0006013">
    <property type="term" value="P:mannose metabolic process"/>
    <property type="evidence" value="ECO:0007669"/>
    <property type="project" value="InterPro"/>
</dbReference>
<comment type="caution">
    <text evidence="2">The sequence shown here is derived from an EMBL/GenBank/DDBJ whole genome shotgun (WGS) entry which is preliminary data.</text>
</comment>
<organism evidence="2 3">
    <name type="scientific">Taxus chinensis</name>
    <name type="common">Chinese yew</name>
    <name type="synonym">Taxus wallichiana var. chinensis</name>
    <dbReference type="NCBI Taxonomy" id="29808"/>
    <lineage>
        <taxon>Eukaryota</taxon>
        <taxon>Viridiplantae</taxon>
        <taxon>Streptophyta</taxon>
        <taxon>Embryophyta</taxon>
        <taxon>Tracheophyta</taxon>
        <taxon>Spermatophyta</taxon>
        <taxon>Pinopsida</taxon>
        <taxon>Pinidae</taxon>
        <taxon>Conifers II</taxon>
        <taxon>Cupressales</taxon>
        <taxon>Taxaceae</taxon>
        <taxon>Taxus</taxon>
    </lineage>
</organism>
<dbReference type="Pfam" id="PF01074">
    <property type="entry name" value="Glyco_hydro_38N"/>
    <property type="match status" value="1"/>
</dbReference>
<dbReference type="EMBL" id="JAHRHJ020003813">
    <property type="protein sequence ID" value="KAH9288464.1"/>
    <property type="molecule type" value="Genomic_DNA"/>
</dbReference>
<proteinExistence type="predicted"/>
<accession>A0AA38BZX1</accession>
<evidence type="ECO:0000313" key="2">
    <source>
        <dbReference type="EMBL" id="KAH9288464.1"/>
    </source>
</evidence>
<dbReference type="InterPro" id="IPR011330">
    <property type="entry name" value="Glyco_hydro/deAcase_b/a-brl"/>
</dbReference>
<dbReference type="OMA" id="CYENANT"/>
<dbReference type="PANTHER" id="PTHR11607">
    <property type="entry name" value="ALPHA-MANNOSIDASE"/>
    <property type="match status" value="1"/>
</dbReference>
<evidence type="ECO:0000313" key="3">
    <source>
        <dbReference type="Proteomes" id="UP000824469"/>
    </source>
</evidence>